<dbReference type="Proteomes" id="UP000264353">
    <property type="component" value="Chromosome A6"/>
</dbReference>
<dbReference type="PROSITE" id="PS50927">
    <property type="entry name" value="BULB_LECTIN"/>
    <property type="match status" value="1"/>
</dbReference>
<dbReference type="SUPFAM" id="SSF51110">
    <property type="entry name" value="alpha-D-mannose-specific plant lectins"/>
    <property type="match status" value="1"/>
</dbReference>
<dbReference type="SMART" id="SM00108">
    <property type="entry name" value="B_lectin"/>
    <property type="match status" value="1"/>
</dbReference>
<dbReference type="AlphaFoldDB" id="A0A397Z3K6"/>
<dbReference type="Gene3D" id="2.90.10.10">
    <property type="entry name" value="Bulb-type lectin domain"/>
    <property type="match status" value="1"/>
</dbReference>
<dbReference type="CDD" id="cd00028">
    <property type="entry name" value="B_lectin"/>
    <property type="match status" value="1"/>
</dbReference>
<accession>A0A397Z3K6</accession>
<keyword evidence="2" id="KW-1015">Disulfide bond</keyword>
<dbReference type="PANTHER" id="PTHR32444:SF247">
    <property type="entry name" value="OS01G0958200 PROTEIN"/>
    <property type="match status" value="1"/>
</dbReference>
<proteinExistence type="predicted"/>
<evidence type="ECO:0000256" key="2">
    <source>
        <dbReference type="ARBA" id="ARBA00023157"/>
    </source>
</evidence>
<keyword evidence="3" id="KW-0325">Glycoprotein</keyword>
<organism evidence="5 6">
    <name type="scientific">Brassica campestris</name>
    <name type="common">Field mustard</name>
    <dbReference type="NCBI Taxonomy" id="3711"/>
    <lineage>
        <taxon>Eukaryota</taxon>
        <taxon>Viridiplantae</taxon>
        <taxon>Streptophyta</taxon>
        <taxon>Embryophyta</taxon>
        <taxon>Tracheophyta</taxon>
        <taxon>Spermatophyta</taxon>
        <taxon>Magnoliopsida</taxon>
        <taxon>eudicotyledons</taxon>
        <taxon>Gunneridae</taxon>
        <taxon>Pentapetalae</taxon>
        <taxon>rosids</taxon>
        <taxon>malvids</taxon>
        <taxon>Brassicales</taxon>
        <taxon>Brassicaceae</taxon>
        <taxon>Brassiceae</taxon>
        <taxon>Brassica</taxon>
    </lineage>
</organism>
<evidence type="ECO:0000313" key="6">
    <source>
        <dbReference type="Proteomes" id="UP000264353"/>
    </source>
</evidence>
<gene>
    <name evidence="5" type="ORF">BRARA_F03453</name>
</gene>
<keyword evidence="1" id="KW-0732">Signal</keyword>
<evidence type="ECO:0000313" key="5">
    <source>
        <dbReference type="EMBL" id="RID60289.1"/>
    </source>
</evidence>
<evidence type="ECO:0000256" key="3">
    <source>
        <dbReference type="ARBA" id="ARBA00023180"/>
    </source>
</evidence>
<feature type="domain" description="Bulb-type lectin" evidence="4">
    <location>
        <begin position="1"/>
        <end position="88"/>
    </location>
</feature>
<sequence>MVVAVKYIGMSYQQVYKQTIVWVTNRDEPVSDMFISVLKISDGNLVLYETPVWSTGLNSSSAHEAVLLDDGNLVLRDGSGSVLWQSFDHPFHVTRGFPEPESGTTNRPSLFSLELDESTAYKVLWNWPWSRKDWDLKDYSGGCVRKSNLLECYKGET</sequence>
<dbReference type="EMBL" id="CM010633">
    <property type="protein sequence ID" value="RID60289.1"/>
    <property type="molecule type" value="Genomic_DNA"/>
</dbReference>
<name>A0A397Z3K6_BRACM</name>
<dbReference type="Pfam" id="PF01453">
    <property type="entry name" value="B_lectin"/>
    <property type="match status" value="1"/>
</dbReference>
<evidence type="ECO:0000259" key="4">
    <source>
        <dbReference type="PROSITE" id="PS50927"/>
    </source>
</evidence>
<evidence type="ECO:0000256" key="1">
    <source>
        <dbReference type="ARBA" id="ARBA00022729"/>
    </source>
</evidence>
<protein>
    <recommendedName>
        <fullName evidence="4">Bulb-type lectin domain-containing protein</fullName>
    </recommendedName>
</protein>
<dbReference type="InterPro" id="IPR036426">
    <property type="entry name" value="Bulb-type_lectin_dom_sf"/>
</dbReference>
<dbReference type="InterPro" id="IPR001480">
    <property type="entry name" value="Bulb-type_lectin_dom"/>
</dbReference>
<reference evidence="5 6" key="1">
    <citation type="submission" date="2018-06" db="EMBL/GenBank/DDBJ databases">
        <title>WGS assembly of Brassica rapa FPsc.</title>
        <authorList>
            <person name="Bowman J."/>
            <person name="Kohchi T."/>
            <person name="Yamato K."/>
            <person name="Jenkins J."/>
            <person name="Shu S."/>
            <person name="Ishizaki K."/>
            <person name="Yamaoka S."/>
            <person name="Nishihama R."/>
            <person name="Nakamura Y."/>
            <person name="Berger F."/>
            <person name="Adam C."/>
            <person name="Aki S."/>
            <person name="Althoff F."/>
            <person name="Araki T."/>
            <person name="Arteaga-Vazquez M."/>
            <person name="Balasubrmanian S."/>
            <person name="Bauer D."/>
            <person name="Boehm C."/>
            <person name="Briginshaw L."/>
            <person name="Caballero-Perez J."/>
            <person name="Catarino B."/>
            <person name="Chen F."/>
            <person name="Chiyoda S."/>
            <person name="Chovatia M."/>
            <person name="Davies K."/>
            <person name="Delmans M."/>
            <person name="Demura T."/>
            <person name="Dierschke T."/>
            <person name="Dolan L."/>
            <person name="Dorantes-Acosta A."/>
            <person name="Eklund D."/>
            <person name="Florent S."/>
            <person name="Flores-Sandoval E."/>
            <person name="Fujiyama A."/>
            <person name="Fukuzawa H."/>
            <person name="Galik B."/>
            <person name="Grimanelli D."/>
            <person name="Grimwood J."/>
            <person name="Grossniklaus U."/>
            <person name="Hamada T."/>
            <person name="Haseloff J."/>
            <person name="Hetherington A."/>
            <person name="Higo A."/>
            <person name="Hirakawa Y."/>
            <person name="Hundley H."/>
            <person name="Ikeda Y."/>
            <person name="Inoue K."/>
            <person name="Inoue S."/>
            <person name="Ishida S."/>
            <person name="Jia Q."/>
            <person name="Kakita M."/>
            <person name="Kanazawa T."/>
            <person name="Kawai Y."/>
            <person name="Kawashima T."/>
            <person name="Kennedy M."/>
            <person name="Kinose K."/>
            <person name="Kinoshita T."/>
            <person name="Kohara Y."/>
            <person name="Koide E."/>
            <person name="Komatsu K."/>
            <person name="Kopischke S."/>
            <person name="Kubo M."/>
            <person name="Kyozuka J."/>
            <person name="Lagercrantz U."/>
            <person name="Lin S."/>
            <person name="Lindquist E."/>
            <person name="Lipzen A."/>
            <person name="Lu C."/>
            <person name="Luna E."/>
            <person name="Martienssen R."/>
            <person name="Minamino N."/>
            <person name="Mizutani M."/>
            <person name="Mizutani M."/>
            <person name="Mochizuki N."/>
            <person name="Monte I."/>
            <person name="Mosher R."/>
            <person name="Nagasaki H."/>
            <person name="Nakagami H."/>
            <person name="Naramoto S."/>
            <person name="Nishitani K."/>
            <person name="Ohtani M."/>
            <person name="Okamoto T."/>
            <person name="Okumura M."/>
            <person name="Phillips J."/>
            <person name="Pollak B."/>
            <person name="Reinders A."/>
            <person name="Roevekamp M."/>
            <person name="Sano R."/>
            <person name="Sawa S."/>
            <person name="Schmid M."/>
            <person name="Shirakawa M."/>
            <person name="Solano R."/>
            <person name="Spunde A."/>
            <person name="Suetsugu N."/>
            <person name="Sugano S."/>
            <person name="Sugiyama A."/>
            <person name="Sun R."/>
            <person name="Suzuki Y."/>
            <person name="Takenaka M."/>
            <person name="Takezawa D."/>
            <person name="Tomogane H."/>
            <person name="Tsuzuki M."/>
            <person name="Ueda T."/>
            <person name="Umeda M."/>
            <person name="Ward J."/>
            <person name="Watanabe Y."/>
            <person name="Yazaki K."/>
            <person name="Yokoyama R."/>
            <person name="Yoshitake Y."/>
            <person name="Yotsui I."/>
            <person name="Zachgo S."/>
            <person name="Schmutz J."/>
        </authorList>
    </citation>
    <scope>NUCLEOTIDE SEQUENCE [LARGE SCALE GENOMIC DNA]</scope>
    <source>
        <strain evidence="6">cv. B-3</strain>
    </source>
</reference>
<dbReference type="PANTHER" id="PTHR32444">
    <property type="entry name" value="BULB-TYPE LECTIN DOMAIN-CONTAINING PROTEIN"/>
    <property type="match status" value="1"/>
</dbReference>